<gene>
    <name evidence="1" type="ORF">UJA718_LOCUS45280</name>
</gene>
<feature type="non-terminal residue" evidence="1">
    <location>
        <position position="1"/>
    </location>
</feature>
<accession>A0A821UUF8</accession>
<dbReference type="Proteomes" id="UP000663873">
    <property type="component" value="Unassembled WGS sequence"/>
</dbReference>
<protein>
    <submittedName>
        <fullName evidence="1">Uncharacterized protein</fullName>
    </submittedName>
</protein>
<reference evidence="1" key="1">
    <citation type="submission" date="2021-02" db="EMBL/GenBank/DDBJ databases">
        <authorList>
            <person name="Nowell W R."/>
        </authorList>
    </citation>
    <scope>NUCLEOTIDE SEQUENCE</scope>
</reference>
<organism evidence="1 2">
    <name type="scientific">Rotaria socialis</name>
    <dbReference type="NCBI Taxonomy" id="392032"/>
    <lineage>
        <taxon>Eukaryota</taxon>
        <taxon>Metazoa</taxon>
        <taxon>Spiralia</taxon>
        <taxon>Gnathifera</taxon>
        <taxon>Rotifera</taxon>
        <taxon>Eurotatoria</taxon>
        <taxon>Bdelloidea</taxon>
        <taxon>Philodinida</taxon>
        <taxon>Philodinidae</taxon>
        <taxon>Rotaria</taxon>
    </lineage>
</organism>
<dbReference type="AlphaFoldDB" id="A0A821UUF8"/>
<comment type="caution">
    <text evidence="1">The sequence shown here is derived from an EMBL/GenBank/DDBJ whole genome shotgun (WGS) entry which is preliminary data.</text>
</comment>
<evidence type="ECO:0000313" key="1">
    <source>
        <dbReference type="EMBL" id="CAF4895737.1"/>
    </source>
</evidence>
<evidence type="ECO:0000313" key="2">
    <source>
        <dbReference type="Proteomes" id="UP000663873"/>
    </source>
</evidence>
<dbReference type="EMBL" id="CAJOBP010075023">
    <property type="protein sequence ID" value="CAF4895737.1"/>
    <property type="molecule type" value="Genomic_DNA"/>
</dbReference>
<proteinExistence type="predicted"/>
<name>A0A821UUF8_9BILA</name>
<keyword evidence="2" id="KW-1185">Reference proteome</keyword>
<sequence>TENTESYIVLEPPRNHTNENLKRIRRIMQETQKRKSTEEGAKKTAMKPLWRSKEYDNVESKVKQKLKVVSNITVN</sequence>